<accession>A0ABQ8SS58</accession>
<keyword evidence="4 6" id="KW-1133">Transmembrane helix</keyword>
<comment type="subcellular location">
    <subcellularLocation>
        <location evidence="1">Membrane</location>
        <topology evidence="1">Multi-pass membrane protein</topology>
    </subcellularLocation>
</comment>
<dbReference type="Gene3D" id="1.20.1530.20">
    <property type="match status" value="1"/>
</dbReference>
<evidence type="ECO:0000256" key="1">
    <source>
        <dbReference type="ARBA" id="ARBA00004141"/>
    </source>
</evidence>
<comment type="caution">
    <text evidence="8">The sequence shown here is derived from an EMBL/GenBank/DDBJ whole genome shotgun (WGS) entry which is preliminary data.</text>
</comment>
<dbReference type="Pfam" id="PF00999">
    <property type="entry name" value="Na_H_Exchanger"/>
    <property type="match status" value="1"/>
</dbReference>
<feature type="domain" description="Cation/H+ exchanger transmembrane" evidence="7">
    <location>
        <begin position="58"/>
        <end position="286"/>
    </location>
</feature>
<feature type="non-terminal residue" evidence="8">
    <location>
        <position position="1"/>
    </location>
</feature>
<proteinExistence type="inferred from homology"/>
<dbReference type="InterPro" id="IPR051843">
    <property type="entry name" value="CPA1_transporter"/>
</dbReference>
<dbReference type="Proteomes" id="UP001148838">
    <property type="component" value="Unassembled WGS sequence"/>
</dbReference>
<dbReference type="PANTHER" id="PTHR31102:SF1">
    <property type="entry name" value="CATION_H+ EXCHANGER DOMAIN-CONTAINING PROTEIN"/>
    <property type="match status" value="1"/>
</dbReference>
<keyword evidence="5 6" id="KW-0472">Membrane</keyword>
<dbReference type="InterPro" id="IPR006153">
    <property type="entry name" value="Cation/H_exchanger_TM"/>
</dbReference>
<feature type="transmembrane region" description="Helical" evidence="6">
    <location>
        <begin position="48"/>
        <end position="69"/>
    </location>
</feature>
<sequence>WRNVCQRVTRHSIWQPVARNLSLAALAMLLWGNAFTVARDEAGPGGQLFPIGALGVAAYLIGGVVQLAGLPSLLGMLLTGVALRNVGFVVLHGQYLVLAACLRDRKAKYQCKLHLILRMKDESQSQFSPHNRKVALAIILIRAGLGLDPAALKRLSGMVLRLAIVPSLMEASCIAVMTHFLLDLPWDWGFLLGAVMAAVSPAVVVPCLFSLQARGYGRSKGIPTLVIAAASFDDIISISAFGIMLSVIYSTGSMTMTILKGPLGLLGGLLLGVLWGLLLHHLPAKSDFGQEASTLPPVFLSQRYVVVLRTLLLGFGGMLLLFGSEMIGYDGAGPLGCIVASFAAARGWRDQEKVIC</sequence>
<evidence type="ECO:0000313" key="8">
    <source>
        <dbReference type="EMBL" id="KAJ4436260.1"/>
    </source>
</evidence>
<evidence type="ECO:0000313" key="9">
    <source>
        <dbReference type="Proteomes" id="UP001148838"/>
    </source>
</evidence>
<feature type="transmembrane region" description="Helical" evidence="6">
    <location>
        <begin position="261"/>
        <end position="282"/>
    </location>
</feature>
<evidence type="ECO:0000256" key="3">
    <source>
        <dbReference type="ARBA" id="ARBA00022692"/>
    </source>
</evidence>
<dbReference type="PANTHER" id="PTHR31102">
    <property type="match status" value="1"/>
</dbReference>
<evidence type="ECO:0000256" key="2">
    <source>
        <dbReference type="ARBA" id="ARBA00007367"/>
    </source>
</evidence>
<dbReference type="InterPro" id="IPR038770">
    <property type="entry name" value="Na+/solute_symporter_sf"/>
</dbReference>
<organism evidence="8 9">
    <name type="scientific">Periplaneta americana</name>
    <name type="common">American cockroach</name>
    <name type="synonym">Blatta americana</name>
    <dbReference type="NCBI Taxonomy" id="6978"/>
    <lineage>
        <taxon>Eukaryota</taxon>
        <taxon>Metazoa</taxon>
        <taxon>Ecdysozoa</taxon>
        <taxon>Arthropoda</taxon>
        <taxon>Hexapoda</taxon>
        <taxon>Insecta</taxon>
        <taxon>Pterygota</taxon>
        <taxon>Neoptera</taxon>
        <taxon>Polyneoptera</taxon>
        <taxon>Dictyoptera</taxon>
        <taxon>Blattodea</taxon>
        <taxon>Blattoidea</taxon>
        <taxon>Blattidae</taxon>
        <taxon>Blattinae</taxon>
        <taxon>Periplaneta</taxon>
    </lineage>
</organism>
<feature type="transmembrane region" description="Helical" evidence="6">
    <location>
        <begin position="81"/>
        <end position="102"/>
    </location>
</feature>
<feature type="transmembrane region" description="Helical" evidence="6">
    <location>
        <begin position="303"/>
        <end position="321"/>
    </location>
</feature>
<evidence type="ECO:0000256" key="6">
    <source>
        <dbReference type="SAM" id="Phobius"/>
    </source>
</evidence>
<keyword evidence="9" id="KW-1185">Reference proteome</keyword>
<evidence type="ECO:0000256" key="4">
    <source>
        <dbReference type="ARBA" id="ARBA00022989"/>
    </source>
</evidence>
<feature type="transmembrane region" description="Helical" evidence="6">
    <location>
        <begin position="188"/>
        <end position="211"/>
    </location>
</feature>
<feature type="transmembrane region" description="Helical" evidence="6">
    <location>
        <begin position="223"/>
        <end position="249"/>
    </location>
</feature>
<feature type="transmembrane region" description="Helical" evidence="6">
    <location>
        <begin position="162"/>
        <end position="182"/>
    </location>
</feature>
<reference evidence="8 9" key="1">
    <citation type="journal article" date="2022" name="Allergy">
        <title>Genome assembly and annotation of Periplaneta americana reveal a comprehensive cockroach allergen profile.</title>
        <authorList>
            <person name="Wang L."/>
            <person name="Xiong Q."/>
            <person name="Saelim N."/>
            <person name="Wang L."/>
            <person name="Nong W."/>
            <person name="Wan A.T."/>
            <person name="Shi M."/>
            <person name="Liu X."/>
            <person name="Cao Q."/>
            <person name="Hui J.H.L."/>
            <person name="Sookrung N."/>
            <person name="Leung T.F."/>
            <person name="Tungtrongchitr A."/>
            <person name="Tsui S.K.W."/>
        </authorList>
    </citation>
    <scope>NUCLEOTIDE SEQUENCE [LARGE SCALE GENOMIC DNA]</scope>
    <source>
        <strain evidence="8">PWHHKU_190912</strain>
    </source>
</reference>
<name>A0ABQ8SS58_PERAM</name>
<evidence type="ECO:0000256" key="5">
    <source>
        <dbReference type="ARBA" id="ARBA00023136"/>
    </source>
</evidence>
<comment type="similarity">
    <text evidence="2">Belongs to the monovalent cation:proton antiporter 1 (CPA1) transporter (TC 2.A.36) family.</text>
</comment>
<protein>
    <recommendedName>
        <fullName evidence="7">Cation/H+ exchanger transmembrane domain-containing protein</fullName>
    </recommendedName>
</protein>
<keyword evidence="3 6" id="KW-0812">Transmembrane</keyword>
<dbReference type="EMBL" id="JAJSOF020000023">
    <property type="protein sequence ID" value="KAJ4436260.1"/>
    <property type="molecule type" value="Genomic_DNA"/>
</dbReference>
<gene>
    <name evidence="8" type="ORF">ANN_18891</name>
</gene>
<evidence type="ECO:0000259" key="7">
    <source>
        <dbReference type="Pfam" id="PF00999"/>
    </source>
</evidence>